<dbReference type="InterPro" id="IPR005202">
    <property type="entry name" value="TF_GRAS"/>
</dbReference>
<dbReference type="PROSITE" id="PS50985">
    <property type="entry name" value="GRAS"/>
    <property type="match status" value="1"/>
</dbReference>
<dbReference type="GO" id="GO:0005634">
    <property type="term" value="C:nucleus"/>
    <property type="evidence" value="ECO:0007669"/>
    <property type="project" value="UniProtKB-SubCell"/>
</dbReference>
<comment type="similarity">
    <text evidence="5">Belongs to the GRAS family.</text>
</comment>
<comment type="subcellular location">
    <subcellularLocation>
        <location evidence="1">Nucleus</location>
    </subcellularLocation>
</comment>
<dbReference type="EMBL" id="JAIWQS010000010">
    <property type="protein sequence ID" value="KAJ8753470.1"/>
    <property type="molecule type" value="Genomic_DNA"/>
</dbReference>
<evidence type="ECO:0000256" key="1">
    <source>
        <dbReference type="ARBA" id="ARBA00004123"/>
    </source>
</evidence>
<proteinExistence type="inferred from homology"/>
<evidence type="ECO:0000313" key="7">
    <source>
        <dbReference type="Proteomes" id="UP001159364"/>
    </source>
</evidence>
<keyword evidence="3" id="KW-0804">Transcription</keyword>
<gene>
    <name evidence="6" type="ORF">K2173_019869</name>
</gene>
<dbReference type="PANTHER" id="PTHR31636">
    <property type="entry name" value="OSJNBA0084A10.13 PROTEIN-RELATED"/>
    <property type="match status" value="1"/>
</dbReference>
<accession>A0AAV8SN56</accession>
<keyword evidence="7" id="KW-1185">Reference proteome</keyword>
<evidence type="ECO:0000256" key="5">
    <source>
        <dbReference type="PROSITE-ProRule" id="PRU01191"/>
    </source>
</evidence>
<feature type="region of interest" description="SAW" evidence="5">
    <location>
        <begin position="366"/>
        <end position="443"/>
    </location>
</feature>
<comment type="caution">
    <text evidence="6">The sequence shown here is derived from an EMBL/GenBank/DDBJ whole genome shotgun (WGS) entry which is preliminary data.</text>
</comment>
<dbReference type="AlphaFoldDB" id="A0AAV8SN56"/>
<keyword evidence="4" id="KW-0539">Nucleus</keyword>
<evidence type="ECO:0000313" key="6">
    <source>
        <dbReference type="EMBL" id="KAJ8753470.1"/>
    </source>
</evidence>
<protein>
    <submittedName>
        <fullName evidence="6">Uncharacterized protein</fullName>
    </submittedName>
</protein>
<name>A0AAV8SN56_9ROSI</name>
<dbReference type="Proteomes" id="UP001159364">
    <property type="component" value="Linkage Group LG10"/>
</dbReference>
<reference evidence="6 7" key="1">
    <citation type="submission" date="2021-09" db="EMBL/GenBank/DDBJ databases">
        <title>Genomic insights and catalytic innovation underlie evolution of tropane alkaloids biosynthesis.</title>
        <authorList>
            <person name="Wang Y.-J."/>
            <person name="Tian T."/>
            <person name="Huang J.-P."/>
            <person name="Huang S.-X."/>
        </authorList>
    </citation>
    <scope>NUCLEOTIDE SEQUENCE [LARGE SCALE GENOMIC DNA]</scope>
    <source>
        <strain evidence="6">KIB-2018</strain>
        <tissue evidence="6">Leaf</tissue>
    </source>
</reference>
<evidence type="ECO:0000256" key="4">
    <source>
        <dbReference type="ARBA" id="ARBA00023242"/>
    </source>
</evidence>
<evidence type="ECO:0000256" key="2">
    <source>
        <dbReference type="ARBA" id="ARBA00023015"/>
    </source>
</evidence>
<feature type="short sequence motif" description="VHIID" evidence="5">
    <location>
        <begin position="210"/>
        <end position="214"/>
    </location>
</feature>
<organism evidence="6 7">
    <name type="scientific">Erythroxylum novogranatense</name>
    <dbReference type="NCBI Taxonomy" id="1862640"/>
    <lineage>
        <taxon>Eukaryota</taxon>
        <taxon>Viridiplantae</taxon>
        <taxon>Streptophyta</taxon>
        <taxon>Embryophyta</taxon>
        <taxon>Tracheophyta</taxon>
        <taxon>Spermatophyta</taxon>
        <taxon>Magnoliopsida</taxon>
        <taxon>eudicotyledons</taxon>
        <taxon>Gunneridae</taxon>
        <taxon>Pentapetalae</taxon>
        <taxon>rosids</taxon>
        <taxon>fabids</taxon>
        <taxon>Malpighiales</taxon>
        <taxon>Erythroxylaceae</taxon>
        <taxon>Erythroxylum</taxon>
    </lineage>
</organism>
<comment type="caution">
    <text evidence="5">Lacks conserved residue(s) required for the propagation of feature annotation.</text>
</comment>
<dbReference type="Pfam" id="PF03514">
    <property type="entry name" value="GRAS"/>
    <property type="match status" value="1"/>
</dbReference>
<keyword evidence="2" id="KW-0805">Transcription regulation</keyword>
<evidence type="ECO:0000256" key="3">
    <source>
        <dbReference type="ARBA" id="ARBA00023163"/>
    </source>
</evidence>
<sequence>MDSKLLRVGSHVCNQFSSEILYFISGVSPCCNSSIESTSCLHRLSPSLLQDSNCSNGPDDDEDTTMPNASIEETSQLIQPNPSFVSRHWQPGEGASDDKCQKAVEEASLHKKTRGNLKQVLIACARAFFENNNLDFDRLPMTPGAYLIEGLVARKELSRTNIYRVLRCRELESKDTLSYMHICMKFPHTKFDHMAPNRAIAKACRNEDRIHIIDFQIAQGTQLDGAPYIRITGIDDPVNKYGRGDGLRAVGRRLVATSGKFNILDSEMLEIKPAKLVVNFPLQLHHTPDESVDMTNPRDGLLRMVKSLNPKLTIFVEQESNTNTTPFWFCQILAELYVVVLLHESAAFCDESDVKIPAKQGRHVGGCVPISPSDAQSDMGFWGNGSPGSQWLDFAKYPLSSYVNSVIRSLLRCYSEHYTLVEKDGAMLLGWKDRNLISASAWR</sequence>